<dbReference type="EMBL" id="VNHX01000004">
    <property type="protein sequence ID" value="TYP96812.1"/>
    <property type="molecule type" value="Genomic_DNA"/>
</dbReference>
<accession>A0A5S5DPQ3</accession>
<evidence type="ECO:0000256" key="1">
    <source>
        <dbReference type="SAM" id="MobiDB-lite"/>
    </source>
</evidence>
<sequence length="84" mass="9263">MNVKKHFLLPYGASANKSIHRRATKFGQSFRLGGISEVRSLGPLSILRQALDNVRLRSSKPSMTMPYTTLSDDPFHGKDSVASS</sequence>
<dbReference type="AlphaFoldDB" id="A0A5S5DPQ3"/>
<evidence type="ECO:0000313" key="2">
    <source>
        <dbReference type="EMBL" id="TYP96812.1"/>
    </source>
</evidence>
<proteinExistence type="predicted"/>
<protein>
    <submittedName>
        <fullName evidence="2">Uncharacterized protein</fullName>
    </submittedName>
</protein>
<evidence type="ECO:0000313" key="3">
    <source>
        <dbReference type="Proteomes" id="UP000325105"/>
    </source>
</evidence>
<gene>
    <name evidence="2" type="ORF">BC792_10433</name>
</gene>
<name>A0A5S5DPQ3_9SPHI</name>
<reference evidence="2 3" key="1">
    <citation type="submission" date="2019-07" db="EMBL/GenBank/DDBJ databases">
        <title>Genomic Encyclopedia of Archaeal and Bacterial Type Strains, Phase II (KMG-II): from individual species to whole genera.</title>
        <authorList>
            <person name="Goeker M."/>
        </authorList>
    </citation>
    <scope>NUCLEOTIDE SEQUENCE [LARGE SCALE GENOMIC DNA]</scope>
    <source>
        <strain evidence="2 3">DSM 18850</strain>
    </source>
</reference>
<dbReference type="Proteomes" id="UP000325105">
    <property type="component" value="Unassembled WGS sequence"/>
</dbReference>
<feature type="compositionally biased region" description="Basic and acidic residues" evidence="1">
    <location>
        <begin position="73"/>
        <end position="84"/>
    </location>
</feature>
<comment type="caution">
    <text evidence="2">The sequence shown here is derived from an EMBL/GenBank/DDBJ whole genome shotgun (WGS) entry which is preliminary data.</text>
</comment>
<keyword evidence="3" id="KW-1185">Reference proteome</keyword>
<organism evidence="2 3">
    <name type="scientific">Sphingobacterium allocomposti</name>
    <dbReference type="NCBI Taxonomy" id="415956"/>
    <lineage>
        <taxon>Bacteria</taxon>
        <taxon>Pseudomonadati</taxon>
        <taxon>Bacteroidota</taxon>
        <taxon>Sphingobacteriia</taxon>
        <taxon>Sphingobacteriales</taxon>
        <taxon>Sphingobacteriaceae</taxon>
        <taxon>Sphingobacterium</taxon>
    </lineage>
</organism>
<feature type="region of interest" description="Disordered" evidence="1">
    <location>
        <begin position="60"/>
        <end position="84"/>
    </location>
</feature>
<feature type="compositionally biased region" description="Polar residues" evidence="1">
    <location>
        <begin position="60"/>
        <end position="71"/>
    </location>
</feature>